<keyword evidence="7" id="KW-1185">Reference proteome</keyword>
<dbReference type="GO" id="GO:0003677">
    <property type="term" value="F:DNA binding"/>
    <property type="evidence" value="ECO:0007669"/>
    <property type="project" value="InterPro"/>
</dbReference>
<feature type="domain" description="Xylanolytic transcriptional activator regulatory" evidence="5">
    <location>
        <begin position="257"/>
        <end position="358"/>
    </location>
</feature>
<sequence>MGKHFCPGYDEVTAMTTMLSQFRASKRSTVRKKFSKPPVKLACLSWSEHHEYDVMDRNYAQTKRGRSRKSNLPSLSKKRATQASTSDSMGTPPIILDERRSSSSDRSSMTGPLPFQSEIQTIFADLFDPNDSSSWDIMGVTSPSPSATSSPSVVRIYGSEHEILDAYYLFIHPYFPILPPRVTSPFQDCPLGCGVFDNAMAFDLPYRARSPLGLAVSSILALVPHPEDPEPASETSMALRRTYSHTFAQMANLSIEADCERDALNKSPLNDRPLFHPHLPIELEKILALLVLSIYEYTQRGNLPKMRYRTGQAMTMALDMSLHAQGEENGRYTEARRRAWWMTYYCVLQGSIVSESSPSIGVNDTDFVTPYPQFSADPDGWSILIQAQQALALADQFTVDLNRCLSTGSNIPYMYHRMKGLDDTINTMLSQSQMLPVTSPCLEGGDKSECATALGIRAVSRIKLFSAQIKVHQSQAFLDNPIFSRRQYEVSAYPTPPGTACATLHCQDAMCQMEYFSGDAIPSNVSSPVWSPWTPSPVYRERPPTPPSSVQTELPFSVKHSAKVCLRAALAMSYMFQLLPNPNSIYALADGNFGRGPQSVQSNAINHFPLAMPSFACCLAQGSYIMSTICYKARMARRVAPELNSGACSTHSASDQLVEELRKGMECIIAAVGNHAVAFEAMRGIRDEIESAYYKAFPEI</sequence>
<proteinExistence type="predicted"/>
<name>A0AAD4CF81_ASPNN</name>
<evidence type="ECO:0000256" key="3">
    <source>
        <dbReference type="ARBA" id="ARBA00023242"/>
    </source>
</evidence>
<evidence type="ECO:0000313" key="6">
    <source>
        <dbReference type="EMBL" id="KAF9885345.1"/>
    </source>
</evidence>
<reference evidence="6" key="2">
    <citation type="submission" date="2020-02" db="EMBL/GenBank/DDBJ databases">
        <authorList>
            <person name="Gilchrist C.L.M."/>
            <person name="Chooi Y.-H."/>
        </authorList>
    </citation>
    <scope>NUCLEOTIDE SEQUENCE</scope>
    <source>
        <strain evidence="6">MST-FP2251</strain>
    </source>
</reference>
<dbReference type="Proteomes" id="UP001194746">
    <property type="component" value="Unassembled WGS sequence"/>
</dbReference>
<keyword evidence="1" id="KW-0805">Transcription regulation</keyword>
<evidence type="ECO:0000313" key="7">
    <source>
        <dbReference type="Proteomes" id="UP001194746"/>
    </source>
</evidence>
<dbReference type="PANTHER" id="PTHR47431">
    <property type="entry name" value="ZN(II)2CYS6 TRANSCRIPTION FACTOR (EUROFUNG)-RELATED"/>
    <property type="match status" value="1"/>
</dbReference>
<keyword evidence="2" id="KW-0804">Transcription</keyword>
<dbReference type="PANTHER" id="PTHR47431:SF5">
    <property type="entry name" value="ZN(II)2CYS6 TRANSCRIPTION FACTOR (EUROFUNG)"/>
    <property type="match status" value="1"/>
</dbReference>
<feature type="region of interest" description="Disordered" evidence="4">
    <location>
        <begin position="58"/>
        <end position="113"/>
    </location>
</feature>
<accession>A0AAD4CF81</accession>
<dbReference type="CDD" id="cd12148">
    <property type="entry name" value="fungal_TF_MHR"/>
    <property type="match status" value="1"/>
</dbReference>
<keyword evidence="3" id="KW-0539">Nucleus</keyword>
<dbReference type="InterPro" id="IPR007219">
    <property type="entry name" value="XnlR_reg_dom"/>
</dbReference>
<reference evidence="6" key="1">
    <citation type="journal article" date="2019" name="Beilstein J. Org. Chem.">
        <title>Nanangenines: drimane sesquiterpenoids as the dominant metabolite cohort of a novel Australian fungus, Aspergillus nanangensis.</title>
        <authorList>
            <person name="Lacey H.J."/>
            <person name="Gilchrist C.L.M."/>
            <person name="Crombie A."/>
            <person name="Kalaitzis J.A."/>
            <person name="Vuong D."/>
            <person name="Rutledge P.J."/>
            <person name="Turner P."/>
            <person name="Pitt J.I."/>
            <person name="Lacey E."/>
            <person name="Chooi Y.H."/>
            <person name="Piggott A.M."/>
        </authorList>
    </citation>
    <scope>NUCLEOTIDE SEQUENCE</scope>
    <source>
        <strain evidence="6">MST-FP2251</strain>
    </source>
</reference>
<dbReference type="AlphaFoldDB" id="A0AAD4CF81"/>
<organism evidence="6 7">
    <name type="scientific">Aspergillus nanangensis</name>
    <dbReference type="NCBI Taxonomy" id="2582783"/>
    <lineage>
        <taxon>Eukaryota</taxon>
        <taxon>Fungi</taxon>
        <taxon>Dikarya</taxon>
        <taxon>Ascomycota</taxon>
        <taxon>Pezizomycotina</taxon>
        <taxon>Eurotiomycetes</taxon>
        <taxon>Eurotiomycetidae</taxon>
        <taxon>Eurotiales</taxon>
        <taxon>Aspergillaceae</taxon>
        <taxon>Aspergillus</taxon>
        <taxon>Aspergillus subgen. Circumdati</taxon>
    </lineage>
</organism>
<evidence type="ECO:0000259" key="5">
    <source>
        <dbReference type="Pfam" id="PF04082"/>
    </source>
</evidence>
<dbReference type="Pfam" id="PF04082">
    <property type="entry name" value="Fungal_trans"/>
    <property type="match status" value="1"/>
</dbReference>
<evidence type="ECO:0000256" key="4">
    <source>
        <dbReference type="SAM" id="MobiDB-lite"/>
    </source>
</evidence>
<dbReference type="GO" id="GO:0006351">
    <property type="term" value="P:DNA-templated transcription"/>
    <property type="evidence" value="ECO:0007669"/>
    <property type="project" value="InterPro"/>
</dbReference>
<evidence type="ECO:0000256" key="1">
    <source>
        <dbReference type="ARBA" id="ARBA00023015"/>
    </source>
</evidence>
<dbReference type="EMBL" id="VCAU01000097">
    <property type="protein sequence ID" value="KAF9885345.1"/>
    <property type="molecule type" value="Genomic_DNA"/>
</dbReference>
<evidence type="ECO:0000256" key="2">
    <source>
        <dbReference type="ARBA" id="ARBA00023163"/>
    </source>
</evidence>
<gene>
    <name evidence="6" type="ORF">FE257_012962</name>
</gene>
<dbReference type="GO" id="GO:0008270">
    <property type="term" value="F:zinc ion binding"/>
    <property type="evidence" value="ECO:0007669"/>
    <property type="project" value="InterPro"/>
</dbReference>
<protein>
    <recommendedName>
        <fullName evidence="5">Xylanolytic transcriptional activator regulatory domain-containing protein</fullName>
    </recommendedName>
</protein>
<comment type="caution">
    <text evidence="6">The sequence shown here is derived from an EMBL/GenBank/DDBJ whole genome shotgun (WGS) entry which is preliminary data.</text>
</comment>